<reference evidence="1 2" key="1">
    <citation type="submission" date="2015-01" db="EMBL/GenBank/DDBJ databases">
        <title>Evolution of Trichinella species and genotypes.</title>
        <authorList>
            <person name="Korhonen P.K."/>
            <person name="Edoardo P."/>
            <person name="Giuseppe L.R."/>
            <person name="Gasser R.B."/>
        </authorList>
    </citation>
    <scope>NUCLEOTIDE SEQUENCE [LARGE SCALE GENOMIC DNA]</scope>
    <source>
        <strain evidence="1">ISS2496</strain>
    </source>
</reference>
<comment type="caution">
    <text evidence="1">The sequence shown here is derived from an EMBL/GenBank/DDBJ whole genome shotgun (WGS) entry which is preliminary data.</text>
</comment>
<proteinExistence type="predicted"/>
<dbReference type="EMBL" id="JYDQ01000960">
    <property type="protein sequence ID" value="KRY06067.1"/>
    <property type="molecule type" value="Genomic_DNA"/>
</dbReference>
<name>A0A0V0Z1A5_9BILA</name>
<feature type="non-terminal residue" evidence="1">
    <location>
        <position position="114"/>
    </location>
</feature>
<sequence length="114" mass="12782">MNDCCQFVCYAYGSLIGRLCIFGISSEEEIVAMETILVKRLPHQRFAVGECNAWIKKDVAQNQIQDLSEIIPNGEMCNSCISFVFFNAHAVIARHVNATAFNRVGISCFIQFVI</sequence>
<evidence type="ECO:0000313" key="2">
    <source>
        <dbReference type="Proteomes" id="UP000054783"/>
    </source>
</evidence>
<keyword evidence="2" id="KW-1185">Reference proteome</keyword>
<dbReference type="OrthoDB" id="10456962at2759"/>
<protein>
    <submittedName>
        <fullName evidence="1">Uncharacterized protein</fullName>
    </submittedName>
</protein>
<evidence type="ECO:0000313" key="1">
    <source>
        <dbReference type="EMBL" id="KRY06067.1"/>
    </source>
</evidence>
<gene>
    <name evidence="1" type="ORF">T12_13766</name>
</gene>
<dbReference type="AlphaFoldDB" id="A0A0V0Z1A5"/>
<dbReference type="Proteomes" id="UP000054783">
    <property type="component" value="Unassembled WGS sequence"/>
</dbReference>
<accession>A0A0V0Z1A5</accession>
<organism evidence="1 2">
    <name type="scientific">Trichinella patagoniensis</name>
    <dbReference type="NCBI Taxonomy" id="990121"/>
    <lineage>
        <taxon>Eukaryota</taxon>
        <taxon>Metazoa</taxon>
        <taxon>Ecdysozoa</taxon>
        <taxon>Nematoda</taxon>
        <taxon>Enoplea</taxon>
        <taxon>Dorylaimia</taxon>
        <taxon>Trichinellida</taxon>
        <taxon>Trichinellidae</taxon>
        <taxon>Trichinella</taxon>
    </lineage>
</organism>